<gene>
    <name evidence="3" type="primary">RTL10</name>
</gene>
<sequence length="250" mass="26348">MGRCAHAGGVAARRVQPLSAVRVALGLSPWEGDRSAVSSCRSVDPLHRRFAQPQIALDGGLRLTVPSALLSAPEATAVSSSDPQHLPGTPGIPLGRHHWQGPCNPIRAAANYTNAHPWQQMDQVSPGVTYAPPVDPWIERPCCGDPVCARTTLEQKSMAMSAPGGSANPPAQKPDPVPPGGPEPQKTEEEVSKTEVDQETSLGTPQWVADTSEAPGDLTVSPLPTPQPWILDTAQADADAAVLLVMKWPT</sequence>
<accession>A0A7F8Q574</accession>
<evidence type="ECO:0000313" key="2">
    <source>
        <dbReference type="Proteomes" id="UP000245341"/>
    </source>
</evidence>
<evidence type="ECO:0000313" key="3">
    <source>
        <dbReference type="RefSeq" id="XP_030875513.1"/>
    </source>
</evidence>
<feature type="compositionally biased region" description="Basic and acidic residues" evidence="1">
    <location>
        <begin position="185"/>
        <end position="196"/>
    </location>
</feature>
<feature type="region of interest" description="Disordered" evidence="1">
    <location>
        <begin position="158"/>
        <end position="225"/>
    </location>
</feature>
<name>A0A7F8Q574_LEPWE</name>
<evidence type="ECO:0000256" key="1">
    <source>
        <dbReference type="SAM" id="MobiDB-lite"/>
    </source>
</evidence>
<organism evidence="2 3">
    <name type="scientific">Leptonychotes weddellii</name>
    <name type="common">Weddell seal</name>
    <name type="synonym">Otaria weddellii</name>
    <dbReference type="NCBI Taxonomy" id="9713"/>
    <lineage>
        <taxon>Eukaryota</taxon>
        <taxon>Metazoa</taxon>
        <taxon>Chordata</taxon>
        <taxon>Craniata</taxon>
        <taxon>Vertebrata</taxon>
        <taxon>Euteleostomi</taxon>
        <taxon>Mammalia</taxon>
        <taxon>Eutheria</taxon>
        <taxon>Laurasiatheria</taxon>
        <taxon>Carnivora</taxon>
        <taxon>Caniformia</taxon>
        <taxon>Pinnipedia</taxon>
        <taxon>Phocidae</taxon>
        <taxon>Monachinae</taxon>
        <taxon>Lobodontini</taxon>
        <taxon>Leptonychotes</taxon>
    </lineage>
</organism>
<feature type="compositionally biased region" description="Pro residues" evidence="1">
    <location>
        <begin position="171"/>
        <end position="182"/>
    </location>
</feature>
<dbReference type="KEGG" id="lww:102731331"/>
<dbReference type="AlphaFoldDB" id="A0A7F8Q574"/>
<dbReference type="CTD" id="79680"/>
<keyword evidence="2" id="KW-1185">Reference proteome</keyword>
<protein>
    <submittedName>
        <fullName evidence="3">LOW QUALITY PROTEIN: protein Bop</fullName>
    </submittedName>
</protein>
<dbReference type="OrthoDB" id="9800257at2759"/>
<reference evidence="3" key="1">
    <citation type="submission" date="2025-08" db="UniProtKB">
        <authorList>
            <consortium name="RefSeq"/>
        </authorList>
    </citation>
    <scope>IDENTIFICATION</scope>
    <source>
        <tissue evidence="3">Liver</tissue>
    </source>
</reference>
<dbReference type="GeneID" id="102731331"/>
<dbReference type="RefSeq" id="XP_030875513.1">
    <property type="nucleotide sequence ID" value="XM_031019653.1"/>
</dbReference>
<dbReference type="Proteomes" id="UP000245341">
    <property type="component" value="Unplaced"/>
</dbReference>
<proteinExistence type="predicted"/>